<proteinExistence type="predicted"/>
<dbReference type="GeneID" id="54411100"/>
<dbReference type="RefSeq" id="XP_033521431.1">
    <property type="nucleotide sequence ID" value="XM_033670668.1"/>
</dbReference>
<evidence type="ECO:0000256" key="1">
    <source>
        <dbReference type="SAM" id="MobiDB-lite"/>
    </source>
</evidence>
<dbReference type="AlphaFoldDB" id="A0A6A6A4X3"/>
<dbReference type="OrthoDB" id="3261350at2759"/>
<name>A0A6A6A4X3_9PLEO</name>
<evidence type="ECO:0000313" key="2">
    <source>
        <dbReference type="EMBL" id="KAF2127042.1"/>
    </source>
</evidence>
<protein>
    <submittedName>
        <fullName evidence="2">Uncharacterized protein</fullName>
    </submittedName>
</protein>
<feature type="region of interest" description="Disordered" evidence="1">
    <location>
        <begin position="61"/>
        <end position="81"/>
    </location>
</feature>
<gene>
    <name evidence="2" type="ORF">P153DRAFT_387590</name>
</gene>
<feature type="region of interest" description="Disordered" evidence="1">
    <location>
        <begin position="14"/>
        <end position="36"/>
    </location>
</feature>
<reference evidence="2" key="1">
    <citation type="journal article" date="2020" name="Stud. Mycol.">
        <title>101 Dothideomycetes genomes: a test case for predicting lifestyles and emergence of pathogens.</title>
        <authorList>
            <person name="Haridas S."/>
            <person name="Albert R."/>
            <person name="Binder M."/>
            <person name="Bloem J."/>
            <person name="Labutti K."/>
            <person name="Salamov A."/>
            <person name="Andreopoulos B."/>
            <person name="Baker S."/>
            <person name="Barry K."/>
            <person name="Bills G."/>
            <person name="Bluhm B."/>
            <person name="Cannon C."/>
            <person name="Castanera R."/>
            <person name="Culley D."/>
            <person name="Daum C."/>
            <person name="Ezra D."/>
            <person name="Gonzalez J."/>
            <person name="Henrissat B."/>
            <person name="Kuo A."/>
            <person name="Liang C."/>
            <person name="Lipzen A."/>
            <person name="Lutzoni F."/>
            <person name="Magnuson J."/>
            <person name="Mondo S."/>
            <person name="Nolan M."/>
            <person name="Ohm R."/>
            <person name="Pangilinan J."/>
            <person name="Park H.-J."/>
            <person name="Ramirez L."/>
            <person name="Alfaro M."/>
            <person name="Sun H."/>
            <person name="Tritt A."/>
            <person name="Yoshinaga Y."/>
            <person name="Zwiers L.-H."/>
            <person name="Turgeon B."/>
            <person name="Goodwin S."/>
            <person name="Spatafora J."/>
            <person name="Crous P."/>
            <person name="Grigoriev I."/>
        </authorList>
    </citation>
    <scope>NUCLEOTIDE SEQUENCE</scope>
    <source>
        <strain evidence="2">CBS 119687</strain>
    </source>
</reference>
<organism evidence="2 3">
    <name type="scientific">Dothidotthia symphoricarpi CBS 119687</name>
    <dbReference type="NCBI Taxonomy" id="1392245"/>
    <lineage>
        <taxon>Eukaryota</taxon>
        <taxon>Fungi</taxon>
        <taxon>Dikarya</taxon>
        <taxon>Ascomycota</taxon>
        <taxon>Pezizomycotina</taxon>
        <taxon>Dothideomycetes</taxon>
        <taxon>Pleosporomycetidae</taxon>
        <taxon>Pleosporales</taxon>
        <taxon>Dothidotthiaceae</taxon>
        <taxon>Dothidotthia</taxon>
    </lineage>
</organism>
<accession>A0A6A6A4X3</accession>
<dbReference type="EMBL" id="ML977511">
    <property type="protein sequence ID" value="KAF2127042.1"/>
    <property type="molecule type" value="Genomic_DNA"/>
</dbReference>
<evidence type="ECO:0000313" key="3">
    <source>
        <dbReference type="Proteomes" id="UP000799771"/>
    </source>
</evidence>
<keyword evidence="3" id="KW-1185">Reference proteome</keyword>
<dbReference type="Proteomes" id="UP000799771">
    <property type="component" value="Unassembled WGS sequence"/>
</dbReference>
<sequence>MKALSTDSSIQAKYGTWGSKADGSLETDSEESTQRVQVTDNGLKISFQALQIIEWVSEILPQSPRSSDPGGMTDPPNKVFC</sequence>